<gene>
    <name evidence="13" type="ORF">LTRI10_LOCUS30053</name>
</gene>
<dbReference type="Pfam" id="PF14372">
    <property type="entry name" value="hAT-like_RNase-H"/>
    <property type="match status" value="1"/>
</dbReference>
<dbReference type="Pfam" id="PF05699">
    <property type="entry name" value="Dimer_Tnp_hAT"/>
    <property type="match status" value="1"/>
</dbReference>
<evidence type="ECO:0000256" key="11">
    <source>
        <dbReference type="SAM" id="MobiDB-lite"/>
    </source>
</evidence>
<evidence type="ECO:0000256" key="10">
    <source>
        <dbReference type="PROSITE-ProRule" id="PRU00027"/>
    </source>
</evidence>
<feature type="domain" description="BED-type" evidence="12">
    <location>
        <begin position="33"/>
        <end position="89"/>
    </location>
</feature>
<dbReference type="InterPro" id="IPR012337">
    <property type="entry name" value="RNaseH-like_sf"/>
</dbReference>
<dbReference type="GO" id="GO:0046983">
    <property type="term" value="F:protein dimerization activity"/>
    <property type="evidence" value="ECO:0007669"/>
    <property type="project" value="InterPro"/>
</dbReference>
<protein>
    <recommendedName>
        <fullName evidence="12">BED-type domain-containing protein</fullName>
    </recommendedName>
</protein>
<evidence type="ECO:0000256" key="3">
    <source>
        <dbReference type="ARBA" id="ARBA00022723"/>
    </source>
</evidence>
<dbReference type="SMART" id="SM00614">
    <property type="entry name" value="ZnF_BED"/>
    <property type="match status" value="1"/>
</dbReference>
<dbReference type="Pfam" id="PF02892">
    <property type="entry name" value="zf-BED"/>
    <property type="match status" value="1"/>
</dbReference>
<keyword evidence="5" id="KW-0862">Zinc</keyword>
<evidence type="ECO:0000256" key="8">
    <source>
        <dbReference type="ARBA" id="ARBA00023163"/>
    </source>
</evidence>
<dbReference type="PROSITE" id="PS50808">
    <property type="entry name" value="ZF_BED"/>
    <property type="match status" value="1"/>
</dbReference>
<dbReference type="GO" id="GO:0005634">
    <property type="term" value="C:nucleus"/>
    <property type="evidence" value="ECO:0007669"/>
    <property type="project" value="UniProtKB-SubCell"/>
</dbReference>
<keyword evidence="7" id="KW-0238">DNA-binding</keyword>
<evidence type="ECO:0000256" key="1">
    <source>
        <dbReference type="ARBA" id="ARBA00004123"/>
    </source>
</evidence>
<dbReference type="GO" id="GO:0008270">
    <property type="term" value="F:zinc ion binding"/>
    <property type="evidence" value="ECO:0007669"/>
    <property type="project" value="UniProtKB-KW"/>
</dbReference>
<dbReference type="InterPro" id="IPR008906">
    <property type="entry name" value="HATC_C_dom"/>
</dbReference>
<dbReference type="AlphaFoldDB" id="A0AAV2ETN9"/>
<comment type="subcellular location">
    <subcellularLocation>
        <location evidence="1">Nucleus</location>
    </subcellularLocation>
</comment>
<evidence type="ECO:0000256" key="9">
    <source>
        <dbReference type="ARBA" id="ARBA00023242"/>
    </source>
</evidence>
<dbReference type="InterPro" id="IPR025525">
    <property type="entry name" value="hAT-like_transposase_RNase-H"/>
</dbReference>
<reference evidence="13 14" key="1">
    <citation type="submission" date="2024-04" db="EMBL/GenBank/DDBJ databases">
        <authorList>
            <person name="Fracassetti M."/>
        </authorList>
    </citation>
    <scope>NUCLEOTIDE SEQUENCE [LARGE SCALE GENOMIC DNA]</scope>
</reference>
<dbReference type="SUPFAM" id="SSF140996">
    <property type="entry name" value="Hermes dimerisation domain"/>
    <property type="match status" value="1"/>
</dbReference>
<evidence type="ECO:0000256" key="2">
    <source>
        <dbReference type="ARBA" id="ARBA00011738"/>
    </source>
</evidence>
<keyword evidence="3" id="KW-0479">Metal-binding</keyword>
<comment type="subunit">
    <text evidence="2">Homodimer.</text>
</comment>
<feature type="compositionally biased region" description="Low complexity" evidence="11">
    <location>
        <begin position="540"/>
        <end position="549"/>
    </location>
</feature>
<dbReference type="GO" id="GO:0003677">
    <property type="term" value="F:DNA binding"/>
    <property type="evidence" value="ECO:0007669"/>
    <property type="project" value="UniProtKB-KW"/>
</dbReference>
<keyword evidence="9" id="KW-0539">Nucleus</keyword>
<accession>A0AAV2ETN9</accession>
<keyword evidence="14" id="KW-1185">Reference proteome</keyword>
<evidence type="ECO:0000256" key="4">
    <source>
        <dbReference type="ARBA" id="ARBA00022771"/>
    </source>
</evidence>
<organism evidence="13 14">
    <name type="scientific">Linum trigynum</name>
    <dbReference type="NCBI Taxonomy" id="586398"/>
    <lineage>
        <taxon>Eukaryota</taxon>
        <taxon>Viridiplantae</taxon>
        <taxon>Streptophyta</taxon>
        <taxon>Embryophyta</taxon>
        <taxon>Tracheophyta</taxon>
        <taxon>Spermatophyta</taxon>
        <taxon>Magnoliopsida</taxon>
        <taxon>eudicotyledons</taxon>
        <taxon>Gunneridae</taxon>
        <taxon>Pentapetalae</taxon>
        <taxon>rosids</taxon>
        <taxon>fabids</taxon>
        <taxon>Malpighiales</taxon>
        <taxon>Linaceae</taxon>
        <taxon>Linum</taxon>
    </lineage>
</organism>
<feature type="region of interest" description="Disordered" evidence="11">
    <location>
        <begin position="1"/>
        <end position="30"/>
    </location>
</feature>
<dbReference type="PANTHER" id="PTHR46481">
    <property type="entry name" value="ZINC FINGER BED DOMAIN-CONTAINING PROTEIN 4"/>
    <property type="match status" value="1"/>
</dbReference>
<dbReference type="PANTHER" id="PTHR46481:SF8">
    <property type="entry name" value="ZINC FINGER BED DOMAIN-CONTAINING PROTEIN RICESLEEPER 1-LIKE"/>
    <property type="match status" value="1"/>
</dbReference>
<feature type="compositionally biased region" description="Polar residues" evidence="11">
    <location>
        <begin position="1"/>
        <end position="19"/>
    </location>
</feature>
<evidence type="ECO:0000259" key="12">
    <source>
        <dbReference type="PROSITE" id="PS50808"/>
    </source>
</evidence>
<feature type="region of interest" description="Disordered" evidence="11">
    <location>
        <begin position="96"/>
        <end position="118"/>
    </location>
</feature>
<evidence type="ECO:0000256" key="5">
    <source>
        <dbReference type="ARBA" id="ARBA00022833"/>
    </source>
</evidence>
<proteinExistence type="predicted"/>
<evidence type="ECO:0000313" key="13">
    <source>
        <dbReference type="EMBL" id="CAL1389174.1"/>
    </source>
</evidence>
<name>A0AAV2ETN9_9ROSI</name>
<dbReference type="SUPFAM" id="SSF53098">
    <property type="entry name" value="Ribonuclease H-like"/>
    <property type="match status" value="1"/>
</dbReference>
<keyword evidence="6" id="KW-0805">Transcription regulation</keyword>
<keyword evidence="4 10" id="KW-0863">Zinc-finger</keyword>
<feature type="region of interest" description="Disordered" evidence="11">
    <location>
        <begin position="538"/>
        <end position="558"/>
    </location>
</feature>
<dbReference type="InterPro" id="IPR003656">
    <property type="entry name" value="Znf_BED"/>
</dbReference>
<evidence type="ECO:0000313" key="14">
    <source>
        <dbReference type="Proteomes" id="UP001497516"/>
    </source>
</evidence>
<dbReference type="SUPFAM" id="SSF57667">
    <property type="entry name" value="beta-beta-alpha zinc fingers"/>
    <property type="match status" value="1"/>
</dbReference>
<evidence type="ECO:0000256" key="6">
    <source>
        <dbReference type="ARBA" id="ARBA00023015"/>
    </source>
</evidence>
<dbReference type="InterPro" id="IPR052035">
    <property type="entry name" value="ZnF_BED_domain_contain"/>
</dbReference>
<sequence length="709" mass="81566">MDEASSNPIDVSTNATSQGDPPLEVDENEEGTFGTSAVWPHFTRLNWADKETRKAVCKYCPTKIKCAATYGTSTLKRHLQRCKNYPYSLHNLKKSRTPSALGTSTAAQGTSSTSPTFTPHTYDSVVSRMKLARMIIIDESPFRQVEREGFRDFVHSLRPEFHIPSRITIAKDCFKLFLAEKEKLKNYFKHSQIRVCLTTDIWASRHHLDYMSLTAHFIDNEWKIQKRIINFSPIPNHTGLTIGKTVEKHLLNWGIDRVLTVTVDNASSNDVGMTYLKKRINNWKGSVLKGIHLHMRCCAHILNLTVKDGLKDVDDSIHRIRSAVRYVRSSNSRMQKFKTCAHEEKLETKKLVCLDVETRWNSTFLMLESALVFKRAFERLEEEDPKYKVELEKLKGTPNELDWHYVESLVPFLKIFYDATMKISGSLYVTSNDLFHVVYGIACMLTKETSSKIESHKIMARRMKAKHDKYWGTFDNINLLLFIAVVLDPRYKLEYACFVLDEVYGIEHGGIWTKNELFESVNGVLEDMFKDYSEMRGVTSGSSSRSAESIAPNENDESESVEDYLKKEFKRKRMEDRVGETTLSELERYLKVNLEDDEDKTFDILAWWKKHSGEYPIVSLMARDVLAIPVSTVAYESAFSTGGRVLDTFRSSLTPLVVESLICCQNWLRSSTLPIDLEEQFEEIEELEQELKEFCLDEGTIMSDLVDDD</sequence>
<evidence type="ECO:0000256" key="7">
    <source>
        <dbReference type="ARBA" id="ARBA00023125"/>
    </source>
</evidence>
<dbReference type="EMBL" id="OZ034818">
    <property type="protein sequence ID" value="CAL1389174.1"/>
    <property type="molecule type" value="Genomic_DNA"/>
</dbReference>
<dbReference type="InterPro" id="IPR036236">
    <property type="entry name" value="Znf_C2H2_sf"/>
</dbReference>
<dbReference type="Proteomes" id="UP001497516">
    <property type="component" value="Chromosome 5"/>
</dbReference>
<keyword evidence="8" id="KW-0804">Transcription</keyword>
<feature type="compositionally biased region" description="Low complexity" evidence="11">
    <location>
        <begin position="99"/>
        <end position="118"/>
    </location>
</feature>